<organism evidence="2 3">
    <name type="scientific">Thalassospira lucentensis</name>
    <dbReference type="NCBI Taxonomy" id="168935"/>
    <lineage>
        <taxon>Bacteria</taxon>
        <taxon>Pseudomonadati</taxon>
        <taxon>Pseudomonadota</taxon>
        <taxon>Alphaproteobacteria</taxon>
        <taxon>Rhodospirillales</taxon>
        <taxon>Thalassospiraceae</taxon>
        <taxon>Thalassospira</taxon>
    </lineage>
</organism>
<dbReference type="Gene3D" id="3.40.190.10">
    <property type="entry name" value="Periplasmic binding protein-like II"/>
    <property type="match status" value="1"/>
</dbReference>
<sequence>MKKFSTAAACAAFLSVGVSAGAIHAQTAEVLHWWTSGSEQAALAEVRKAFEAKGGTWVDTPIAGGSNARAAAVNRMLGGDPA</sequence>
<accession>A0A3D5NB13</accession>
<feature type="signal peptide" evidence="1">
    <location>
        <begin position="1"/>
        <end position="20"/>
    </location>
</feature>
<reference evidence="2 3" key="1">
    <citation type="journal article" date="2018" name="Nat. Biotechnol.">
        <title>A standardized bacterial taxonomy based on genome phylogeny substantially revises the tree of life.</title>
        <authorList>
            <person name="Parks D.H."/>
            <person name="Chuvochina M."/>
            <person name="Waite D.W."/>
            <person name="Rinke C."/>
            <person name="Skarshewski A."/>
            <person name="Chaumeil P.A."/>
            <person name="Hugenholtz P."/>
        </authorList>
    </citation>
    <scope>NUCLEOTIDE SEQUENCE [LARGE SCALE GENOMIC DNA]</scope>
    <source>
        <strain evidence="2">UBA9881</strain>
    </source>
</reference>
<gene>
    <name evidence="2" type="ORF">DHR80_15885</name>
</gene>
<dbReference type="Proteomes" id="UP000264179">
    <property type="component" value="Unassembled WGS sequence"/>
</dbReference>
<feature type="non-terminal residue" evidence="2">
    <location>
        <position position="82"/>
    </location>
</feature>
<evidence type="ECO:0000256" key="1">
    <source>
        <dbReference type="SAM" id="SignalP"/>
    </source>
</evidence>
<proteinExistence type="predicted"/>
<evidence type="ECO:0000313" key="2">
    <source>
        <dbReference type="EMBL" id="HCW68641.1"/>
    </source>
</evidence>
<dbReference type="AlphaFoldDB" id="A0A3D5NB13"/>
<comment type="caution">
    <text evidence="2">The sequence shown here is derived from an EMBL/GenBank/DDBJ whole genome shotgun (WGS) entry which is preliminary data.</text>
</comment>
<dbReference type="EMBL" id="DPOP01000127">
    <property type="protein sequence ID" value="HCW68641.1"/>
    <property type="molecule type" value="Genomic_DNA"/>
</dbReference>
<keyword evidence="1" id="KW-0732">Signal</keyword>
<protein>
    <submittedName>
        <fullName evidence="2">Carbohydrate ABC transporter substrate-binding protein</fullName>
    </submittedName>
</protein>
<evidence type="ECO:0000313" key="3">
    <source>
        <dbReference type="Proteomes" id="UP000264179"/>
    </source>
</evidence>
<feature type="chain" id="PRO_5017665518" evidence="1">
    <location>
        <begin position="21"/>
        <end position="82"/>
    </location>
</feature>
<name>A0A3D5NB13_9PROT</name>